<evidence type="ECO:0000256" key="1">
    <source>
        <dbReference type="SAM" id="MobiDB-lite"/>
    </source>
</evidence>
<proteinExistence type="predicted"/>
<evidence type="ECO:0008006" key="4">
    <source>
        <dbReference type="Google" id="ProtNLM"/>
    </source>
</evidence>
<evidence type="ECO:0000313" key="3">
    <source>
        <dbReference type="Proteomes" id="UP000266723"/>
    </source>
</evidence>
<accession>A0ABQ7BWZ8</accession>
<keyword evidence="3" id="KW-1185">Reference proteome</keyword>
<evidence type="ECO:0000313" key="2">
    <source>
        <dbReference type="EMBL" id="KAF3543886.1"/>
    </source>
</evidence>
<sequence length="1171" mass="132951">MSKASSMTESKITRRVLADLQAQIYTLTTTVQSMIVQLFPPTNDVYVEVDDAESKEEDNLEIYDDPMCNGPVPGPSRSRSRLRWSVSNPTFFHDSVEALTHSQKSGSERRELFYWLSSIHSEKEDHTDDIIRETPVGVQFFDESKADTHRKLSKEPPDRDHNDSVSIHRENSTGKLVERLLFLKTWFNTKHSYIIFNFCDVIVLMAPQIDLKSAYNHYGEETRSYYETCEGLFASPVMQRKCDFNDKQFAVFVLLVEHVSIRSLGRFCWGRLGENMFLLTPEYPMIVFASLHVLDCIGLEHLVLFSSRDHDKETHMLLAHNKDGSLILNLFEVKLVKVQKATHFLSLQGGRVSPFDLCMSYGLMGNAKYKFAWPPWIDKKCCGRDVISCKEICHGLRPSPLCISLQENSEALTHSQKSGFNGSILSHEDFTASYDVTWNYYFKDTFTSLRTISTGSEGRELFYWLSSIHSEKEDHTDDIIRETPVCVQFFDESKADTHRQLSKEPPDRDHNDSVSIHRENSTGKLVERLLFLKTWFNTKHSYITFNFGDVIVLMARQIDLKSAYNHYGEETRSYYETCEGLFASPVMQRKCDFDDKQFAVFVLLVEHVSIRSLGRFCWGRLGENMFFLTPEDPMIVFASLHVLDCIGLEHLVLFSSRSAFHFDLTDPILRPLLYLWLRIFSGIMTGNTYVVSTQQGWITDMFSSQVKPASLTAHFVLQATLSFFKSVVNVWDGTEVPTSCHHQLFVISKCANLCVKRGKYKLYNSWDFFLSIVVSYTHPLVNLFEVKLVKVQKATHFLSLQGGRVSPFDLCMSYVLMGNAKYKFAWPPWIDKKVSSLLCLITTMFLVLFRGSRLQLGSQCGAATRRLRTINLIFMGYSYKGPYFLVLQKDIFGSVLLISAVAEMSYRARKYVMVESSGTNQAQQKGASVDMVTVAESSNSPKGSATPNEVIVDPGLVFPKPTFSLGLTQEQPKKGNSSSVVINEESRGILVNEDCIGVQAPDPEAPCHPCRKSKRQKVVPKALVGDYKCEKTFLSRAWEAHVASKSSDDSIELAAKFSQLIEMLKSPFSFTVNGVRISSKDMTVMLEKSSHLPPKAGKHICMKDMKALAFDRPRSVPQNHNQFQSAVTTVLLIQAHAFGGVEVCKLIHPNVVEGEVERVAVNIVERYHAII</sequence>
<feature type="region of interest" description="Disordered" evidence="1">
    <location>
        <begin position="497"/>
        <end position="517"/>
    </location>
</feature>
<dbReference type="EMBL" id="QGKV02000832">
    <property type="protein sequence ID" value="KAF3543886.1"/>
    <property type="molecule type" value="Genomic_DNA"/>
</dbReference>
<organism evidence="2 3">
    <name type="scientific">Brassica cretica</name>
    <name type="common">Mustard</name>
    <dbReference type="NCBI Taxonomy" id="69181"/>
    <lineage>
        <taxon>Eukaryota</taxon>
        <taxon>Viridiplantae</taxon>
        <taxon>Streptophyta</taxon>
        <taxon>Embryophyta</taxon>
        <taxon>Tracheophyta</taxon>
        <taxon>Spermatophyta</taxon>
        <taxon>Magnoliopsida</taxon>
        <taxon>eudicotyledons</taxon>
        <taxon>Gunneridae</taxon>
        <taxon>Pentapetalae</taxon>
        <taxon>rosids</taxon>
        <taxon>malvids</taxon>
        <taxon>Brassicales</taxon>
        <taxon>Brassicaceae</taxon>
        <taxon>Brassiceae</taxon>
        <taxon>Brassica</taxon>
    </lineage>
</organism>
<feature type="region of interest" description="Disordered" evidence="1">
    <location>
        <begin position="147"/>
        <end position="167"/>
    </location>
</feature>
<gene>
    <name evidence="2" type="ORF">DY000_02008137</name>
</gene>
<comment type="caution">
    <text evidence="2">The sequence shown here is derived from an EMBL/GenBank/DDBJ whole genome shotgun (WGS) entry which is preliminary data.</text>
</comment>
<dbReference type="Proteomes" id="UP000266723">
    <property type="component" value="Unassembled WGS sequence"/>
</dbReference>
<protein>
    <recommendedName>
        <fullName evidence="4">DUF1985 domain-containing protein</fullName>
    </recommendedName>
</protein>
<reference evidence="2 3" key="1">
    <citation type="journal article" date="2020" name="BMC Genomics">
        <title>Intraspecific diversification of the crop wild relative Brassica cretica Lam. using demographic model selection.</title>
        <authorList>
            <person name="Kioukis A."/>
            <person name="Michalopoulou V.A."/>
            <person name="Briers L."/>
            <person name="Pirintsos S."/>
            <person name="Studholme D.J."/>
            <person name="Pavlidis P."/>
            <person name="Sarris P.F."/>
        </authorList>
    </citation>
    <scope>NUCLEOTIDE SEQUENCE [LARGE SCALE GENOMIC DNA]</scope>
    <source>
        <strain evidence="3">cv. PFS-1207/04</strain>
    </source>
</reference>
<name>A0ABQ7BWZ8_BRACR</name>